<dbReference type="Proteomes" id="UP000253099">
    <property type="component" value="Unassembled WGS sequence"/>
</dbReference>
<dbReference type="GO" id="GO:0000724">
    <property type="term" value="P:double-strand break repair via homologous recombination"/>
    <property type="evidence" value="ECO:0007669"/>
    <property type="project" value="TreeGrafter"/>
</dbReference>
<dbReference type="PANTHER" id="PTHR13356:SF0">
    <property type="entry name" value="SOSS COMPLEX SUBUNIT B HOMOLOG"/>
    <property type="match status" value="1"/>
</dbReference>
<name>A0A366MA09_9EURY</name>
<dbReference type="Gene3D" id="2.40.50.140">
    <property type="entry name" value="Nucleic acid-binding proteins"/>
    <property type="match status" value="6"/>
</dbReference>
<dbReference type="EMBL" id="NIZT01000054">
    <property type="protein sequence ID" value="RBQ22663.1"/>
    <property type="molecule type" value="Genomic_DNA"/>
</dbReference>
<dbReference type="InterPro" id="IPR004365">
    <property type="entry name" value="NA-bd_OB_tRNA"/>
</dbReference>
<dbReference type="Pfam" id="PF01336">
    <property type="entry name" value="tRNA_anti-codon"/>
    <property type="match status" value="2"/>
</dbReference>
<feature type="domain" description="OB" evidence="2">
    <location>
        <begin position="303"/>
        <end position="368"/>
    </location>
</feature>
<feature type="domain" description="OB" evidence="2">
    <location>
        <begin position="81"/>
        <end position="141"/>
    </location>
</feature>
<dbReference type="SUPFAM" id="SSF50249">
    <property type="entry name" value="Nucleic acid-binding proteins"/>
    <property type="match status" value="6"/>
</dbReference>
<feature type="domain" description="Replication factor A C-terminal" evidence="3">
    <location>
        <begin position="676"/>
        <end position="782"/>
    </location>
</feature>
<comment type="caution">
    <text evidence="4">The sequence shown here is derived from an EMBL/GenBank/DDBJ whole genome shotgun (WGS) entry which is preliminary data.</text>
</comment>
<protein>
    <submittedName>
        <fullName evidence="4">Replication factor A</fullName>
    </submittedName>
</protein>
<dbReference type="NCBIfam" id="NF009030">
    <property type="entry name" value="PRK12366.1-1"/>
    <property type="match status" value="1"/>
</dbReference>
<dbReference type="InterPro" id="IPR051231">
    <property type="entry name" value="SOSS-B"/>
</dbReference>
<organism evidence="4 5">
    <name type="scientific">Candidatus Methanobinarius endosymbioticus</name>
    <dbReference type="NCBI Taxonomy" id="2006182"/>
    <lineage>
        <taxon>Archaea</taxon>
        <taxon>Methanobacteriati</taxon>
        <taxon>Methanobacteriota</taxon>
        <taxon>Methanomada group</taxon>
        <taxon>Methanobacteria</taxon>
        <taxon>Methanobacteriales</taxon>
        <taxon>Methanobacteriaceae</taxon>
        <taxon>Candidatus Methanobinarius</taxon>
    </lineage>
</organism>
<evidence type="ECO:0000313" key="4">
    <source>
        <dbReference type="EMBL" id="RBQ22663.1"/>
    </source>
</evidence>
<keyword evidence="1" id="KW-0238">DNA-binding</keyword>
<dbReference type="CDD" id="cd04491">
    <property type="entry name" value="SoSSB_OBF"/>
    <property type="match status" value="5"/>
</dbReference>
<evidence type="ECO:0000259" key="2">
    <source>
        <dbReference type="Pfam" id="PF01336"/>
    </source>
</evidence>
<dbReference type="PANTHER" id="PTHR13356">
    <property type="entry name" value="OB FOLD NUCLEIC ACID BINDING PROTEIN-RELATED"/>
    <property type="match status" value="1"/>
</dbReference>
<evidence type="ECO:0000313" key="5">
    <source>
        <dbReference type="Proteomes" id="UP000253099"/>
    </source>
</evidence>
<dbReference type="InterPro" id="IPR013955">
    <property type="entry name" value="Rep_factor-A_C"/>
</dbReference>
<evidence type="ECO:0000259" key="3">
    <source>
        <dbReference type="Pfam" id="PF08646"/>
    </source>
</evidence>
<dbReference type="AlphaFoldDB" id="A0A366MA09"/>
<keyword evidence="5" id="KW-1185">Reference proteome</keyword>
<accession>A0A366MA09</accession>
<reference evidence="4 5" key="1">
    <citation type="submission" date="2018-06" db="EMBL/GenBank/DDBJ databases">
        <title>Genomic insight into two independent archaeal endosymbiosis events.</title>
        <authorList>
            <person name="Lind A.E."/>
            <person name="Lewis W.H."/>
            <person name="Spang A."/>
            <person name="Guy L."/>
            <person name="Embley M.T."/>
            <person name="Ettema T.J.G."/>
        </authorList>
    </citation>
    <scope>NUCLEOTIDE SEQUENCE [LARGE SCALE GENOMIC DNA]</scope>
    <source>
        <strain evidence="4">NOE</strain>
    </source>
</reference>
<proteinExistence type="predicted"/>
<evidence type="ECO:0000256" key="1">
    <source>
        <dbReference type="ARBA" id="ARBA00023125"/>
    </source>
</evidence>
<dbReference type="Pfam" id="PF08646">
    <property type="entry name" value="Rep_fac-A_C"/>
    <property type="match status" value="1"/>
</dbReference>
<sequence length="792" mass="89889">MDKEIIEEYDKIKDKISEEEFLEKMDEKHKDYEDISFMSDIDIARTVVGEYITEKNEHRSESEEHQMDNISKLESGAQNLTVIGRVMGISNPKIFTSRKGKDGKLVNITIADDTEEIRVVLWTENIKLLKNINEGDIVQINKVDVKDGYQAGTKEIHLQPRSTINVLESSDYPNFPKYEEEITSIADIEPDTNVNIIARLIRVPQIRSYEKNGKEGKVASLELQDETGKISYTLWNKDTSLINSLELEEGDSLKILNASVRERNGDISLSHWDGRIVKGDFEVPEYEDKILKIAEAQEMKDVILLGLVTKIQDTIEFERADGSKGAVKSIEIADDTGTIRVTLWGDDTKLDISKGDIVKITGGNIEFDEYTETGYRVNTNWNTQIITNLEGDEELIETLKEFQTKLGPIKIEKVQEIEEDGEEVDVLGRIIAMHDPREFQRDDGTNGLVRSGDLADETGVIRLSFWDEKTQNNFEPGKAFSIENARTRMGLYAVELNIGKTARVIELNEDETGDLPSFSELEDMIYKLKKIDDLEEDDSNIRVVARIVDIQDPNEFQRQDGTPGLVRHIEIGDDTGIIRTTLWNEQAEDNYEVGEALKIENPRVTFRNDHLELSISNSTKIVKASEDDLKDLPSFDELEEILYQSKNISDLEDDDRNIKIQGNLGDTFGNNILSVRCPNCNNRLEQIDDEYVCDYCGEDVEKPRYLLMIPARIEDDTGDISITFFGRLVEKLLNMTTDEAAAIVEDSADDGVLEGKVENLAGLGIKIIADVNFDEYNEEIRLNPKRILSTEL</sequence>
<dbReference type="InterPro" id="IPR012340">
    <property type="entry name" value="NA-bd_OB-fold"/>
</dbReference>
<dbReference type="GO" id="GO:0010212">
    <property type="term" value="P:response to ionizing radiation"/>
    <property type="evidence" value="ECO:0007669"/>
    <property type="project" value="TreeGrafter"/>
</dbReference>
<gene>
    <name evidence="4" type="primary">rpa</name>
    <name evidence="4" type="ORF">ALNOE001_16180</name>
</gene>
<dbReference type="GO" id="GO:0003677">
    <property type="term" value="F:DNA binding"/>
    <property type="evidence" value="ECO:0007669"/>
    <property type="project" value="UniProtKB-KW"/>
</dbReference>